<dbReference type="STRING" id="745531.A0A0C3PLX6"/>
<accession>A0A0C3PLX6</accession>
<reference evidence="1 2" key="1">
    <citation type="journal article" date="2014" name="PLoS Genet.">
        <title>Analysis of the Phlebiopsis gigantea genome, transcriptome and secretome provides insight into its pioneer colonization strategies of wood.</title>
        <authorList>
            <person name="Hori C."/>
            <person name="Ishida T."/>
            <person name="Igarashi K."/>
            <person name="Samejima M."/>
            <person name="Suzuki H."/>
            <person name="Master E."/>
            <person name="Ferreira P."/>
            <person name="Ruiz-Duenas F.J."/>
            <person name="Held B."/>
            <person name="Canessa P."/>
            <person name="Larrondo L.F."/>
            <person name="Schmoll M."/>
            <person name="Druzhinina I.S."/>
            <person name="Kubicek C.P."/>
            <person name="Gaskell J.A."/>
            <person name="Kersten P."/>
            <person name="St John F."/>
            <person name="Glasner J."/>
            <person name="Sabat G."/>
            <person name="Splinter BonDurant S."/>
            <person name="Syed K."/>
            <person name="Yadav J."/>
            <person name="Mgbeahuruike A.C."/>
            <person name="Kovalchuk A."/>
            <person name="Asiegbu F.O."/>
            <person name="Lackner G."/>
            <person name="Hoffmeister D."/>
            <person name="Rencoret J."/>
            <person name="Gutierrez A."/>
            <person name="Sun H."/>
            <person name="Lindquist E."/>
            <person name="Barry K."/>
            <person name="Riley R."/>
            <person name="Grigoriev I.V."/>
            <person name="Henrissat B."/>
            <person name="Kues U."/>
            <person name="Berka R.M."/>
            <person name="Martinez A.T."/>
            <person name="Covert S.F."/>
            <person name="Blanchette R.A."/>
            <person name="Cullen D."/>
        </authorList>
    </citation>
    <scope>NUCLEOTIDE SEQUENCE [LARGE SCALE GENOMIC DNA]</scope>
    <source>
        <strain evidence="1 2">11061_1 CR5-6</strain>
    </source>
</reference>
<dbReference type="SUPFAM" id="SSF52047">
    <property type="entry name" value="RNI-like"/>
    <property type="match status" value="1"/>
</dbReference>
<dbReference type="InterPro" id="IPR032675">
    <property type="entry name" value="LRR_dom_sf"/>
</dbReference>
<dbReference type="AlphaFoldDB" id="A0A0C3PLX6"/>
<organism evidence="1 2">
    <name type="scientific">Phlebiopsis gigantea (strain 11061_1 CR5-6)</name>
    <name type="common">White-rot fungus</name>
    <name type="synonym">Peniophora gigantea</name>
    <dbReference type="NCBI Taxonomy" id="745531"/>
    <lineage>
        <taxon>Eukaryota</taxon>
        <taxon>Fungi</taxon>
        <taxon>Dikarya</taxon>
        <taxon>Basidiomycota</taxon>
        <taxon>Agaricomycotina</taxon>
        <taxon>Agaricomycetes</taxon>
        <taxon>Polyporales</taxon>
        <taxon>Phanerochaetaceae</taxon>
        <taxon>Phlebiopsis</taxon>
    </lineage>
</organism>
<evidence type="ECO:0008006" key="3">
    <source>
        <dbReference type="Google" id="ProtNLM"/>
    </source>
</evidence>
<dbReference type="OrthoDB" id="2800603at2759"/>
<dbReference type="Gene3D" id="3.80.10.10">
    <property type="entry name" value="Ribonuclease Inhibitor"/>
    <property type="match status" value="1"/>
</dbReference>
<evidence type="ECO:0000313" key="2">
    <source>
        <dbReference type="Proteomes" id="UP000053257"/>
    </source>
</evidence>
<evidence type="ECO:0000313" key="1">
    <source>
        <dbReference type="EMBL" id="KIP07563.1"/>
    </source>
</evidence>
<proteinExistence type="predicted"/>
<keyword evidence="2" id="KW-1185">Reference proteome</keyword>
<sequence>MHTSKCLQIPEMVTMIVAGVPLSHKEGDYRATYAALARTCRAFYEPAANALWEDLSDVAPLVRALPQYTWSMSQTGSIKFLCSPAMDEWKRFIANAARVKKLRLSGSKSLKKLLRTISLGLPTGESPFPNLRRLVLKSIEIETMSHASIAIHPGLTGIQIHDCNSAAMCSLLACLGRTCLSLQFLSADCPIPIDAAPIFTRFPSLQTFECPCSGPERIPLPHLAALSTLHSLSTLLPPDSGVRKLDPAVAFKSLRTLKLHGIVSSSTLTLFLRSVSSRTLRDLYMDCDLDPPSGFLAELFDVISTFAALQSLSLNMGTMPVDRDGGSANYVCSLEPLYRLPLLRDLRLNSVVVTPLTNEIIPSLGKIWPDLRNLNFDYSTVQPGDITLEALELFAAYLPKLNNLYLYLDDTVVPSYKNLRARSLIPIHLFLGDSPIPEDSWCSVAAYITSVYPNAVLDTNLEPPLAHGHCWQKIVQIMSVISDVRKEEWERAALGEVTCDQ</sequence>
<dbReference type="HOGENOM" id="CLU_506328_0_0_1"/>
<dbReference type="EMBL" id="KN840495">
    <property type="protein sequence ID" value="KIP07563.1"/>
    <property type="molecule type" value="Genomic_DNA"/>
</dbReference>
<dbReference type="Proteomes" id="UP000053257">
    <property type="component" value="Unassembled WGS sequence"/>
</dbReference>
<gene>
    <name evidence="1" type="ORF">PHLGIDRAFT_414883</name>
</gene>
<protein>
    <recommendedName>
        <fullName evidence="3">F-box domain-containing protein</fullName>
    </recommendedName>
</protein>
<name>A0A0C3PLX6_PHLG1</name>